<protein>
    <submittedName>
        <fullName evidence="2">Uncharacterized protein</fullName>
    </submittedName>
</protein>
<reference evidence="3" key="1">
    <citation type="journal article" date="2013" name="Nature">
        <title>Draft genome of the wheat A-genome progenitor Triticum urartu.</title>
        <authorList>
            <person name="Ling H.Q."/>
            <person name="Zhao S."/>
            <person name="Liu D."/>
            <person name="Wang J."/>
            <person name="Sun H."/>
            <person name="Zhang C."/>
            <person name="Fan H."/>
            <person name="Li D."/>
            <person name="Dong L."/>
            <person name="Tao Y."/>
            <person name="Gao C."/>
            <person name="Wu H."/>
            <person name="Li Y."/>
            <person name="Cui Y."/>
            <person name="Guo X."/>
            <person name="Zheng S."/>
            <person name="Wang B."/>
            <person name="Yu K."/>
            <person name="Liang Q."/>
            <person name="Yang W."/>
            <person name="Lou X."/>
            <person name="Chen J."/>
            <person name="Feng M."/>
            <person name="Jian J."/>
            <person name="Zhang X."/>
            <person name="Luo G."/>
            <person name="Jiang Y."/>
            <person name="Liu J."/>
            <person name="Wang Z."/>
            <person name="Sha Y."/>
            <person name="Zhang B."/>
            <person name="Wu H."/>
            <person name="Tang D."/>
            <person name="Shen Q."/>
            <person name="Xue P."/>
            <person name="Zou S."/>
            <person name="Wang X."/>
            <person name="Liu X."/>
            <person name="Wang F."/>
            <person name="Yang Y."/>
            <person name="An X."/>
            <person name="Dong Z."/>
            <person name="Zhang K."/>
            <person name="Zhang X."/>
            <person name="Luo M.C."/>
            <person name="Dvorak J."/>
            <person name="Tong Y."/>
            <person name="Wang J."/>
            <person name="Yang H."/>
            <person name="Li Z."/>
            <person name="Wang D."/>
            <person name="Zhang A."/>
            <person name="Wang J."/>
        </authorList>
    </citation>
    <scope>NUCLEOTIDE SEQUENCE</scope>
    <source>
        <strain evidence="3">cv. G1812</strain>
    </source>
</reference>
<evidence type="ECO:0000256" key="1">
    <source>
        <dbReference type="SAM" id="MobiDB-lite"/>
    </source>
</evidence>
<reference evidence="2" key="3">
    <citation type="submission" date="2022-06" db="UniProtKB">
        <authorList>
            <consortium name="EnsemblPlants"/>
        </authorList>
    </citation>
    <scope>IDENTIFICATION</scope>
</reference>
<proteinExistence type="predicted"/>
<dbReference type="Proteomes" id="UP000015106">
    <property type="component" value="Chromosome 1"/>
</dbReference>
<name>A0A8R7P4Q9_TRIUA</name>
<organism evidence="2 3">
    <name type="scientific">Triticum urartu</name>
    <name type="common">Red wild einkorn</name>
    <name type="synonym">Crithodium urartu</name>
    <dbReference type="NCBI Taxonomy" id="4572"/>
    <lineage>
        <taxon>Eukaryota</taxon>
        <taxon>Viridiplantae</taxon>
        <taxon>Streptophyta</taxon>
        <taxon>Embryophyta</taxon>
        <taxon>Tracheophyta</taxon>
        <taxon>Spermatophyta</taxon>
        <taxon>Magnoliopsida</taxon>
        <taxon>Liliopsida</taxon>
        <taxon>Poales</taxon>
        <taxon>Poaceae</taxon>
        <taxon>BOP clade</taxon>
        <taxon>Pooideae</taxon>
        <taxon>Triticodae</taxon>
        <taxon>Triticeae</taxon>
        <taxon>Triticinae</taxon>
        <taxon>Triticum</taxon>
    </lineage>
</organism>
<keyword evidence="3" id="KW-1185">Reference proteome</keyword>
<feature type="region of interest" description="Disordered" evidence="1">
    <location>
        <begin position="1"/>
        <end position="42"/>
    </location>
</feature>
<dbReference type="AlphaFoldDB" id="A0A8R7P4Q9"/>
<dbReference type="Gramene" id="TuG1812G0100003499.01.T02">
    <property type="protein sequence ID" value="TuG1812G0100003499.01.T02"/>
    <property type="gene ID" value="TuG1812G0100003499.01"/>
</dbReference>
<reference evidence="2" key="2">
    <citation type="submission" date="2018-03" db="EMBL/GenBank/DDBJ databases">
        <title>The Triticum urartu genome reveals the dynamic nature of wheat genome evolution.</title>
        <authorList>
            <person name="Ling H."/>
            <person name="Ma B."/>
            <person name="Shi X."/>
            <person name="Liu H."/>
            <person name="Dong L."/>
            <person name="Sun H."/>
            <person name="Cao Y."/>
            <person name="Gao Q."/>
            <person name="Zheng S."/>
            <person name="Li Y."/>
            <person name="Yu Y."/>
            <person name="Du H."/>
            <person name="Qi M."/>
            <person name="Li Y."/>
            <person name="Yu H."/>
            <person name="Cui Y."/>
            <person name="Wang N."/>
            <person name="Chen C."/>
            <person name="Wu H."/>
            <person name="Zhao Y."/>
            <person name="Zhang J."/>
            <person name="Li Y."/>
            <person name="Zhou W."/>
            <person name="Zhang B."/>
            <person name="Hu W."/>
            <person name="Eijk M."/>
            <person name="Tang J."/>
            <person name="Witsenboer H."/>
            <person name="Zhao S."/>
            <person name="Li Z."/>
            <person name="Zhang A."/>
            <person name="Wang D."/>
            <person name="Liang C."/>
        </authorList>
    </citation>
    <scope>NUCLEOTIDE SEQUENCE [LARGE SCALE GENOMIC DNA]</scope>
    <source>
        <strain evidence="2">cv. G1812</strain>
    </source>
</reference>
<dbReference type="EnsemblPlants" id="TuG1812G0100003499.01.T02">
    <property type="protein sequence ID" value="TuG1812G0100003499.01.T02"/>
    <property type="gene ID" value="TuG1812G0100003499.01"/>
</dbReference>
<sequence>MQFGGTTSPRPFTAATPVRSPPPTEAVQRRVGQSGRRARISSSRQYNCTLRRRSREELCAGHPCSALDFFNDQAVVVMVPAPWQSYWFMRHFHRPFFGWR</sequence>
<evidence type="ECO:0000313" key="3">
    <source>
        <dbReference type="Proteomes" id="UP000015106"/>
    </source>
</evidence>
<feature type="compositionally biased region" description="Polar residues" evidence="1">
    <location>
        <begin position="1"/>
        <end position="10"/>
    </location>
</feature>
<evidence type="ECO:0000313" key="2">
    <source>
        <dbReference type="EnsemblPlants" id="TuG1812G0100003499.01.T02"/>
    </source>
</evidence>
<accession>A0A8R7P4Q9</accession>